<dbReference type="InterPro" id="IPR011051">
    <property type="entry name" value="RmlC_Cupin_sf"/>
</dbReference>
<evidence type="ECO:0000313" key="2">
    <source>
        <dbReference type="EMBL" id="KAG5167182.1"/>
    </source>
</evidence>
<dbReference type="PANTHER" id="PTHR33387">
    <property type="entry name" value="RMLC-LIKE JELLY ROLL FOLD PROTEIN"/>
    <property type="match status" value="1"/>
</dbReference>
<dbReference type="InterPro" id="IPR014710">
    <property type="entry name" value="RmlC-like_jellyroll"/>
</dbReference>
<dbReference type="OrthoDB" id="6614653at2759"/>
<evidence type="ECO:0000259" key="1">
    <source>
        <dbReference type="Pfam" id="PF06172"/>
    </source>
</evidence>
<protein>
    <recommendedName>
        <fullName evidence="1">DUF985 domain-containing protein</fullName>
    </recommendedName>
</protein>
<feature type="domain" description="DUF985" evidence="1">
    <location>
        <begin position="10"/>
        <end position="158"/>
    </location>
</feature>
<comment type="caution">
    <text evidence="2">The sequence shown here is derived from an EMBL/GenBank/DDBJ whole genome shotgun (WGS) entry which is preliminary data.</text>
</comment>
<dbReference type="EMBL" id="JAFIQS010000007">
    <property type="protein sequence ID" value="KAG5167182.1"/>
    <property type="molecule type" value="Genomic_DNA"/>
</dbReference>
<sequence length="202" mass="22909">MSAAHSTSTELIKTLGLEEHIEGGYFTVTDVQEEKIPSAFAGGEKRQLATSIYYLLSYDRPVGTFHMNKSVTYHVWHQGRAEYTLITPGNPPRIERKVIGPDASAGETRMLLVGTGVWKRSALLEVDMQAAESEEEREKINCLITEVVVPGFDWKDHRWMRREDLEGLFEGVLGGEEKVREFEKWVFSGSEEEMKEKVEGGR</sequence>
<dbReference type="CDD" id="cd06121">
    <property type="entry name" value="cupin_YML079wp"/>
    <property type="match status" value="1"/>
</dbReference>
<organism evidence="2">
    <name type="scientific">Psilocybe cubensis</name>
    <name type="common">Psychedelic mushroom</name>
    <name type="synonym">Stropharia cubensis</name>
    <dbReference type="NCBI Taxonomy" id="181762"/>
    <lineage>
        <taxon>Eukaryota</taxon>
        <taxon>Fungi</taxon>
        <taxon>Dikarya</taxon>
        <taxon>Basidiomycota</taxon>
        <taxon>Agaricomycotina</taxon>
        <taxon>Agaricomycetes</taxon>
        <taxon>Agaricomycetidae</taxon>
        <taxon>Agaricales</taxon>
        <taxon>Agaricineae</taxon>
        <taxon>Strophariaceae</taxon>
        <taxon>Psilocybe</taxon>
    </lineage>
</organism>
<dbReference type="InterPro" id="IPR039935">
    <property type="entry name" value="YML079W-like"/>
</dbReference>
<dbReference type="Gene3D" id="2.60.120.10">
    <property type="entry name" value="Jelly Rolls"/>
    <property type="match status" value="1"/>
</dbReference>
<dbReference type="AlphaFoldDB" id="A0A8H7XUD5"/>
<proteinExistence type="predicted"/>
<dbReference type="SUPFAM" id="SSF51182">
    <property type="entry name" value="RmlC-like cupins"/>
    <property type="match status" value="1"/>
</dbReference>
<dbReference type="Pfam" id="PF06172">
    <property type="entry name" value="Cupin_5"/>
    <property type="match status" value="1"/>
</dbReference>
<dbReference type="PANTHER" id="PTHR33387:SF3">
    <property type="entry name" value="DUF985 DOMAIN-CONTAINING PROTEIN"/>
    <property type="match status" value="1"/>
</dbReference>
<dbReference type="InterPro" id="IPR009327">
    <property type="entry name" value="Cupin_DUF985"/>
</dbReference>
<name>A0A8H7XUD5_PSICU</name>
<accession>A0A8H7XUD5</accession>
<reference evidence="2" key="1">
    <citation type="submission" date="2021-02" db="EMBL/GenBank/DDBJ databases">
        <title>Psilocybe cubensis genome.</title>
        <authorList>
            <person name="Mckernan K.J."/>
            <person name="Crawford S."/>
            <person name="Trippe A."/>
            <person name="Kane L.T."/>
            <person name="Mclaughlin S."/>
        </authorList>
    </citation>
    <scope>NUCLEOTIDE SEQUENCE [LARGE SCALE GENOMIC DNA]</scope>
    <source>
        <strain evidence="2">MGC-MH-2018</strain>
    </source>
</reference>
<gene>
    <name evidence="2" type="ORF">JR316_007522</name>
</gene>